<accession>A0ABD1M6A5</accession>
<protein>
    <submittedName>
        <fullName evidence="3">Uncharacterized protein</fullName>
    </submittedName>
</protein>
<sequence length="82" mass="9370">MNYSSCFLIILLASHFLPYSSSSTRIMIQQVTEAATDYHPMSRGAEKNHVQRKALHEVHSGPNPISNFIPQQKFKSDTQRNH</sequence>
<dbReference type="EMBL" id="JBGMDY010000006">
    <property type="protein sequence ID" value="KAL2331270.1"/>
    <property type="molecule type" value="Genomic_DNA"/>
</dbReference>
<evidence type="ECO:0000313" key="3">
    <source>
        <dbReference type="EMBL" id="KAL2331270.1"/>
    </source>
</evidence>
<dbReference type="AlphaFoldDB" id="A0ABD1M6A5"/>
<evidence type="ECO:0000256" key="2">
    <source>
        <dbReference type="SAM" id="SignalP"/>
    </source>
</evidence>
<reference evidence="3 4" key="1">
    <citation type="submission" date="2024-08" db="EMBL/GenBank/DDBJ databases">
        <title>Insights into the chromosomal genome structure of Flemingia macrophylla.</title>
        <authorList>
            <person name="Ding Y."/>
            <person name="Zhao Y."/>
            <person name="Bi W."/>
            <person name="Wu M."/>
            <person name="Zhao G."/>
            <person name="Gong Y."/>
            <person name="Li W."/>
            <person name="Zhang P."/>
        </authorList>
    </citation>
    <scope>NUCLEOTIDE SEQUENCE [LARGE SCALE GENOMIC DNA]</scope>
    <source>
        <strain evidence="3">DYQJB</strain>
        <tissue evidence="3">Leaf</tissue>
    </source>
</reference>
<organism evidence="3 4">
    <name type="scientific">Flemingia macrophylla</name>
    <dbReference type="NCBI Taxonomy" id="520843"/>
    <lineage>
        <taxon>Eukaryota</taxon>
        <taxon>Viridiplantae</taxon>
        <taxon>Streptophyta</taxon>
        <taxon>Embryophyta</taxon>
        <taxon>Tracheophyta</taxon>
        <taxon>Spermatophyta</taxon>
        <taxon>Magnoliopsida</taxon>
        <taxon>eudicotyledons</taxon>
        <taxon>Gunneridae</taxon>
        <taxon>Pentapetalae</taxon>
        <taxon>rosids</taxon>
        <taxon>fabids</taxon>
        <taxon>Fabales</taxon>
        <taxon>Fabaceae</taxon>
        <taxon>Papilionoideae</taxon>
        <taxon>50 kb inversion clade</taxon>
        <taxon>NPAAA clade</taxon>
        <taxon>indigoferoid/millettioid clade</taxon>
        <taxon>Phaseoleae</taxon>
        <taxon>Flemingia</taxon>
    </lineage>
</organism>
<comment type="caution">
    <text evidence="3">The sequence shown here is derived from an EMBL/GenBank/DDBJ whole genome shotgun (WGS) entry which is preliminary data.</text>
</comment>
<feature type="region of interest" description="Disordered" evidence="1">
    <location>
        <begin position="59"/>
        <end position="82"/>
    </location>
</feature>
<name>A0ABD1M6A5_9FABA</name>
<proteinExistence type="predicted"/>
<feature type="signal peptide" evidence="2">
    <location>
        <begin position="1"/>
        <end position="22"/>
    </location>
</feature>
<gene>
    <name evidence="3" type="ORF">Fmac_018851</name>
</gene>
<keyword evidence="2" id="KW-0732">Signal</keyword>
<keyword evidence="4" id="KW-1185">Reference proteome</keyword>
<feature type="chain" id="PRO_5044818883" evidence="2">
    <location>
        <begin position="23"/>
        <end position="82"/>
    </location>
</feature>
<evidence type="ECO:0000256" key="1">
    <source>
        <dbReference type="SAM" id="MobiDB-lite"/>
    </source>
</evidence>
<evidence type="ECO:0000313" key="4">
    <source>
        <dbReference type="Proteomes" id="UP001603857"/>
    </source>
</evidence>
<dbReference type="Proteomes" id="UP001603857">
    <property type="component" value="Unassembled WGS sequence"/>
</dbReference>